<dbReference type="Gene3D" id="2.60.40.420">
    <property type="entry name" value="Cupredoxins - blue copper proteins"/>
    <property type="match status" value="1"/>
</dbReference>
<dbReference type="SUPFAM" id="SSF81296">
    <property type="entry name" value="E set domains"/>
    <property type="match status" value="2"/>
</dbReference>
<evidence type="ECO:0000256" key="5">
    <source>
        <dbReference type="SAM" id="MobiDB-lite"/>
    </source>
</evidence>
<evidence type="ECO:0000256" key="3">
    <source>
        <dbReference type="ARBA" id="ARBA00022982"/>
    </source>
</evidence>
<dbReference type="InterPro" id="IPR058094">
    <property type="entry name" value="Ig-like_OmpL47-like"/>
</dbReference>
<keyword evidence="6" id="KW-0732">Signal</keyword>
<dbReference type="Pfam" id="PF00127">
    <property type="entry name" value="Copper-bind"/>
    <property type="match status" value="1"/>
</dbReference>
<dbReference type="InterPro" id="IPR013783">
    <property type="entry name" value="Ig-like_fold"/>
</dbReference>
<feature type="domain" description="Blue (type 1) copper" evidence="7">
    <location>
        <begin position="85"/>
        <end position="157"/>
    </location>
</feature>
<dbReference type="InterPro" id="IPR028871">
    <property type="entry name" value="BlueCu_1_BS"/>
</dbReference>
<dbReference type="PROSITE" id="PS00196">
    <property type="entry name" value="COPPER_BLUE"/>
    <property type="match status" value="1"/>
</dbReference>
<proteinExistence type="predicted"/>
<accession>A0A7Z0WFS9</accession>
<feature type="region of interest" description="Disordered" evidence="5">
    <location>
        <begin position="332"/>
        <end position="356"/>
    </location>
</feature>
<feature type="chain" id="PRO_5031371551" description="Blue (type 1) copper domain-containing protein" evidence="6">
    <location>
        <begin position="26"/>
        <end position="718"/>
    </location>
</feature>
<dbReference type="NCBIfam" id="NF047446">
    <property type="entry name" value="barrel_OmpL47"/>
    <property type="match status" value="5"/>
</dbReference>
<evidence type="ECO:0000256" key="2">
    <source>
        <dbReference type="ARBA" id="ARBA00022723"/>
    </source>
</evidence>
<comment type="caution">
    <text evidence="8">The sequence shown here is derived from an EMBL/GenBank/DDBJ whole genome shotgun (WGS) entry which is preliminary data.</text>
</comment>
<keyword evidence="2" id="KW-0479">Metal-binding</keyword>
<keyword evidence="9" id="KW-1185">Reference proteome</keyword>
<evidence type="ECO:0000256" key="1">
    <source>
        <dbReference type="ARBA" id="ARBA00022448"/>
    </source>
</evidence>
<dbReference type="GO" id="GO:0009055">
    <property type="term" value="F:electron transfer activity"/>
    <property type="evidence" value="ECO:0007669"/>
    <property type="project" value="InterPro"/>
</dbReference>
<dbReference type="InterPro" id="IPR000923">
    <property type="entry name" value="BlueCu_1"/>
</dbReference>
<evidence type="ECO:0000256" key="4">
    <source>
        <dbReference type="ARBA" id="ARBA00023008"/>
    </source>
</evidence>
<dbReference type="AlphaFoldDB" id="A0A7Z0WFS9"/>
<dbReference type="InterPro" id="IPR014756">
    <property type="entry name" value="Ig_E-set"/>
</dbReference>
<reference evidence="8 9" key="1">
    <citation type="submission" date="2016-12" db="EMBL/GenBank/DDBJ databases">
        <title>The draft genome sequence of Actinophytocola xinjiangensis.</title>
        <authorList>
            <person name="Wang W."/>
            <person name="Yuan L."/>
        </authorList>
    </citation>
    <scope>NUCLEOTIDE SEQUENCE [LARGE SCALE GENOMIC DNA]</scope>
    <source>
        <strain evidence="8 9">CGMCC 4.4663</strain>
    </source>
</reference>
<dbReference type="GO" id="GO:0005975">
    <property type="term" value="P:carbohydrate metabolic process"/>
    <property type="evidence" value="ECO:0007669"/>
    <property type="project" value="UniProtKB-ARBA"/>
</dbReference>
<dbReference type="RefSeq" id="WP_075137455.1">
    <property type="nucleotide sequence ID" value="NZ_MSIF01000027.1"/>
</dbReference>
<dbReference type="Proteomes" id="UP000185696">
    <property type="component" value="Unassembled WGS sequence"/>
</dbReference>
<keyword evidence="1" id="KW-0813">Transport</keyword>
<feature type="region of interest" description="Disordered" evidence="5">
    <location>
        <begin position="32"/>
        <end position="51"/>
    </location>
</feature>
<evidence type="ECO:0000313" key="8">
    <source>
        <dbReference type="EMBL" id="OLF05587.1"/>
    </source>
</evidence>
<name>A0A7Z0WFS9_9PSEU</name>
<dbReference type="GO" id="GO:0005507">
    <property type="term" value="F:copper ion binding"/>
    <property type="evidence" value="ECO:0007669"/>
    <property type="project" value="InterPro"/>
</dbReference>
<protein>
    <recommendedName>
        <fullName evidence="7">Blue (type 1) copper domain-containing protein</fullName>
    </recommendedName>
</protein>
<evidence type="ECO:0000313" key="9">
    <source>
        <dbReference type="Proteomes" id="UP000185696"/>
    </source>
</evidence>
<dbReference type="Gene3D" id="2.60.40.10">
    <property type="entry name" value="Immunoglobulins"/>
    <property type="match status" value="3"/>
</dbReference>
<organism evidence="8 9">
    <name type="scientific">Actinophytocola xinjiangensis</name>
    <dbReference type="NCBI Taxonomy" id="485602"/>
    <lineage>
        <taxon>Bacteria</taxon>
        <taxon>Bacillati</taxon>
        <taxon>Actinomycetota</taxon>
        <taxon>Actinomycetes</taxon>
        <taxon>Pseudonocardiales</taxon>
        <taxon>Pseudonocardiaceae</taxon>
    </lineage>
</organism>
<evidence type="ECO:0000256" key="6">
    <source>
        <dbReference type="SAM" id="SignalP"/>
    </source>
</evidence>
<keyword evidence="3" id="KW-0249">Electron transport</keyword>
<gene>
    <name evidence="8" type="ORF">BLA60_35510</name>
</gene>
<evidence type="ECO:0000259" key="7">
    <source>
        <dbReference type="Pfam" id="PF00127"/>
    </source>
</evidence>
<feature type="signal peptide" evidence="6">
    <location>
        <begin position="1"/>
        <end position="25"/>
    </location>
</feature>
<dbReference type="EMBL" id="MSIF01000027">
    <property type="protein sequence ID" value="OLF05587.1"/>
    <property type="molecule type" value="Genomic_DNA"/>
</dbReference>
<sequence>MFRPLAAATTAALIMLGLTALPASASPEAALPEAAAPRPAKPAPNAPQVAAAAQTLTWTADDRIDAYASAPTTATPGETTIVFENSEATGNTTFMTHTLTFDTSTPGYNHDVPVNITANPLDANGGRWEQTVNLTPGKYLFHCTVPGHSTMKGELIVSAGGDDTTPPTVTARITGEQNADGAYLGSATATLEATDAGSGVGTVEYQLDGGAWTAYTAPVTVNTVGDHMLHYRATDNAGNTSPEGMESFTVVEDGGGEDTTPPEVGAEITGERDAEGRFLGTATITVTATDVGSGVELVEYEIDDTGFKPYTAPVQVTAVGDHAVQYRATDAAGNASETGSTPFSIVEGGGGEDTTPPEVTAEVTGEQDGDGNYVDAAVVTVSATDAGSGVDSVEYKLDSGEWTAYSAPVTVNAPGDHVLAYRATDVAGNTSPEGSESFSVVEQDTTAPTASATVVGEQDPDGNFLGSAVVTVTAEDEGSGVDTIEYSLDGGEWTVYTAAVQVREPGEHTFAYRASDLAGNVSEEGSESFTVVADPDQDVTPPSVSAMVTGNQDSGWNYLDNATVTLTALDLDSGVALVEYKLDDGDWAEYTAPLQVGAGEHTVWYRATDNAGNTSVEQSGSFRVIEVSTDQCPDSDTRDTVWIGSENTYVPNKDTGDGCTISDLIAQDDDYPTHTAFVRHVRQVTNGLVTEGLLTSTQRDIIVRAATRSDVGISSAAV</sequence>
<keyword evidence="4" id="KW-0186">Copper</keyword>
<dbReference type="InterPro" id="IPR008972">
    <property type="entry name" value="Cupredoxin"/>
</dbReference>
<dbReference type="SUPFAM" id="SSF49503">
    <property type="entry name" value="Cupredoxins"/>
    <property type="match status" value="1"/>
</dbReference>